<dbReference type="PANTHER" id="PTHR30005:SF0">
    <property type="entry name" value="RETROGRADE REGULATION PROTEIN 2"/>
    <property type="match status" value="1"/>
</dbReference>
<dbReference type="Gene3D" id="3.30.420.40">
    <property type="match status" value="1"/>
</dbReference>
<dbReference type="EMBL" id="WTYS01000001">
    <property type="protein sequence ID" value="MXO57763.1"/>
    <property type="molecule type" value="Genomic_DNA"/>
</dbReference>
<reference evidence="2 3" key="1">
    <citation type="submission" date="2019-12" db="EMBL/GenBank/DDBJ databases">
        <title>Genomic-based taxomic classification of the family Erythrobacteraceae.</title>
        <authorList>
            <person name="Xu L."/>
        </authorList>
    </citation>
    <scope>NUCLEOTIDE SEQUENCE [LARGE SCALE GENOMIC DNA]</scope>
    <source>
        <strain evidence="2 3">JCM 17802</strain>
    </source>
</reference>
<dbReference type="Pfam" id="PF02541">
    <property type="entry name" value="Ppx-GppA"/>
    <property type="match status" value="1"/>
</dbReference>
<sequence>MAAGSRQADREGMFSGNRVERAIIDIGSNTVRLVLYGGSPRAPVTLFNEKVAARLGKEIATTGQLPDDSVKMALRGLERFSLLLREWGVDRIDVVATAAVREAANGPAFLKTTRDMGFEPRLLSGEDEARISAMGILGAFPGAEGVVADLGGGSLELVQIGSAEGVRGISLPLGTLRLPEYLGQDDKQTCINLKTALGRADHLTAHGGSLYLVGGTWRSMAVVAMEDRNYPLTDPHGFTLPASEAAALAETIAASDPANLSNDPRVSQMRAEYLPDAGVLLKALLDKLKPDAIVFSSWGLREGILFDELEPIARKQDPLLAGVGEFAMMRGTPPMLATQTAGWTVGALRGEGRGHGSERLRMAATMLALASMQIEPNLRVGLAMDWALHKRWIDVDACGRAMMAAAVAGNGNRCNLPKSLYELASAEQLEDAICWGLAIRLSRRLGGRSGKLFNVSNLSIQDTKLVLTLDESHAALFGQPTEKDMALLADRLSLDPVMRVAEN</sequence>
<proteinExistence type="predicted"/>
<dbReference type="SUPFAM" id="SSF53067">
    <property type="entry name" value="Actin-like ATPase domain"/>
    <property type="match status" value="2"/>
</dbReference>
<protein>
    <submittedName>
        <fullName evidence="2">Ppx/GppA family phosphatase</fullName>
    </submittedName>
</protein>
<dbReference type="Gene3D" id="1.10.3210.10">
    <property type="entry name" value="Hypothetical protein af1432"/>
    <property type="match status" value="1"/>
</dbReference>
<name>A0A6I4SPM3_9SPHN</name>
<dbReference type="InterPro" id="IPR003695">
    <property type="entry name" value="Ppx_GppA_N"/>
</dbReference>
<dbReference type="InterPro" id="IPR043129">
    <property type="entry name" value="ATPase_NBD"/>
</dbReference>
<feature type="domain" description="Ppx/GppA phosphatase N-terminal" evidence="1">
    <location>
        <begin position="44"/>
        <end position="309"/>
    </location>
</feature>
<evidence type="ECO:0000313" key="3">
    <source>
        <dbReference type="Proteomes" id="UP000468943"/>
    </source>
</evidence>
<evidence type="ECO:0000313" key="2">
    <source>
        <dbReference type="EMBL" id="MXO57763.1"/>
    </source>
</evidence>
<organism evidence="2 3">
    <name type="scientific">Pontixanthobacter gangjinensis</name>
    <dbReference type="NCBI Taxonomy" id="1028742"/>
    <lineage>
        <taxon>Bacteria</taxon>
        <taxon>Pseudomonadati</taxon>
        <taxon>Pseudomonadota</taxon>
        <taxon>Alphaproteobacteria</taxon>
        <taxon>Sphingomonadales</taxon>
        <taxon>Erythrobacteraceae</taxon>
        <taxon>Pontixanthobacter</taxon>
    </lineage>
</organism>
<comment type="caution">
    <text evidence="2">The sequence shown here is derived from an EMBL/GenBank/DDBJ whole genome shotgun (WGS) entry which is preliminary data.</text>
</comment>
<keyword evidence="3" id="KW-1185">Reference proteome</keyword>
<dbReference type="PANTHER" id="PTHR30005">
    <property type="entry name" value="EXOPOLYPHOSPHATASE"/>
    <property type="match status" value="1"/>
</dbReference>
<dbReference type="RefSeq" id="WP_160598808.1">
    <property type="nucleotide sequence ID" value="NZ_WTYS01000001.1"/>
</dbReference>
<evidence type="ECO:0000259" key="1">
    <source>
        <dbReference type="Pfam" id="PF02541"/>
    </source>
</evidence>
<dbReference type="AlphaFoldDB" id="A0A6I4SPM3"/>
<dbReference type="Gene3D" id="3.30.420.150">
    <property type="entry name" value="Exopolyphosphatase. Domain 2"/>
    <property type="match status" value="1"/>
</dbReference>
<gene>
    <name evidence="2" type="ORF">GRI36_12845</name>
</gene>
<dbReference type="Proteomes" id="UP000468943">
    <property type="component" value="Unassembled WGS sequence"/>
</dbReference>
<dbReference type="InterPro" id="IPR050273">
    <property type="entry name" value="GppA/Ppx_hydrolase"/>
</dbReference>
<dbReference type="OrthoDB" id="3698573at2"/>
<dbReference type="CDD" id="cd24052">
    <property type="entry name" value="ASKHA_NBD_HpPPX-GppA-like"/>
    <property type="match status" value="1"/>
</dbReference>
<accession>A0A6I4SPM3</accession>